<protein>
    <submittedName>
        <fullName evidence="1">Uncharacterized protein</fullName>
    </submittedName>
</protein>
<evidence type="ECO:0000313" key="2">
    <source>
        <dbReference type="Proteomes" id="UP000246635"/>
    </source>
</evidence>
<sequence>MGLYIGGYDDGAVNTNRLPEIYKVFLQNKRQPFAFTYTL</sequence>
<accession>A0A2V2YK92</accession>
<organism evidence="1 2">
    <name type="scientific">Paenibacillus cellulosilyticus</name>
    <dbReference type="NCBI Taxonomy" id="375489"/>
    <lineage>
        <taxon>Bacteria</taxon>
        <taxon>Bacillati</taxon>
        <taxon>Bacillota</taxon>
        <taxon>Bacilli</taxon>
        <taxon>Bacillales</taxon>
        <taxon>Paenibacillaceae</taxon>
        <taxon>Paenibacillus</taxon>
    </lineage>
</organism>
<dbReference type="AlphaFoldDB" id="A0A2V2YK92"/>
<comment type="caution">
    <text evidence="1">The sequence shown here is derived from an EMBL/GenBank/DDBJ whole genome shotgun (WGS) entry which is preliminary data.</text>
</comment>
<dbReference type="EMBL" id="QGTQ01000035">
    <property type="protein sequence ID" value="PWV92483.1"/>
    <property type="molecule type" value="Genomic_DNA"/>
</dbReference>
<name>A0A2V2YK92_9BACL</name>
<evidence type="ECO:0000313" key="1">
    <source>
        <dbReference type="EMBL" id="PWV92483.1"/>
    </source>
</evidence>
<dbReference type="Proteomes" id="UP000246635">
    <property type="component" value="Unassembled WGS sequence"/>
</dbReference>
<gene>
    <name evidence="1" type="ORF">DFQ01_13544</name>
</gene>
<proteinExistence type="predicted"/>
<reference evidence="1 2" key="1">
    <citation type="submission" date="2018-05" db="EMBL/GenBank/DDBJ databases">
        <title>Genomic Encyclopedia of Type Strains, Phase III (KMG-III): the genomes of soil and plant-associated and newly described type strains.</title>
        <authorList>
            <person name="Whitman W."/>
        </authorList>
    </citation>
    <scope>NUCLEOTIDE SEQUENCE [LARGE SCALE GENOMIC DNA]</scope>
    <source>
        <strain evidence="1 2">CECT 5696</strain>
    </source>
</reference>
<keyword evidence="2" id="KW-1185">Reference proteome</keyword>